<gene>
    <name evidence="6" type="ORF">J2851_004249</name>
</gene>
<dbReference type="Proteomes" id="UP000781958">
    <property type="component" value="Unassembled WGS sequence"/>
</dbReference>
<dbReference type="PRINTS" id="PR00455">
    <property type="entry name" value="HTHTETR"/>
</dbReference>
<dbReference type="InterPro" id="IPR009057">
    <property type="entry name" value="Homeodomain-like_sf"/>
</dbReference>
<evidence type="ECO:0000259" key="5">
    <source>
        <dbReference type="PROSITE" id="PS50977"/>
    </source>
</evidence>
<protein>
    <submittedName>
        <fullName evidence="6">AcrR family transcriptional regulator</fullName>
    </submittedName>
</protein>
<dbReference type="PROSITE" id="PS50977">
    <property type="entry name" value="HTH_TETR_2"/>
    <property type="match status" value="1"/>
</dbReference>
<dbReference type="InterPro" id="IPR050109">
    <property type="entry name" value="HTH-type_TetR-like_transc_reg"/>
</dbReference>
<accession>A0ABS4SPI6</accession>
<dbReference type="PANTHER" id="PTHR30055:SF234">
    <property type="entry name" value="HTH-TYPE TRANSCRIPTIONAL REGULATOR BETI"/>
    <property type="match status" value="1"/>
</dbReference>
<dbReference type="InterPro" id="IPR041490">
    <property type="entry name" value="KstR2_TetR_C"/>
</dbReference>
<feature type="domain" description="HTH tetR-type" evidence="5">
    <location>
        <begin position="16"/>
        <end position="76"/>
    </location>
</feature>
<dbReference type="Gene3D" id="1.10.357.10">
    <property type="entry name" value="Tetracycline Repressor, domain 2"/>
    <property type="match status" value="1"/>
</dbReference>
<evidence type="ECO:0000313" key="7">
    <source>
        <dbReference type="Proteomes" id="UP000781958"/>
    </source>
</evidence>
<dbReference type="PANTHER" id="PTHR30055">
    <property type="entry name" value="HTH-TYPE TRANSCRIPTIONAL REGULATOR RUTR"/>
    <property type="match status" value="1"/>
</dbReference>
<dbReference type="Gene3D" id="1.10.10.60">
    <property type="entry name" value="Homeodomain-like"/>
    <property type="match status" value="1"/>
</dbReference>
<reference evidence="6 7" key="1">
    <citation type="submission" date="2021-03" db="EMBL/GenBank/DDBJ databases">
        <title>Genomic Encyclopedia of Type Strains, Phase III (KMG-III): the genomes of soil and plant-associated and newly described type strains.</title>
        <authorList>
            <person name="Whitman W."/>
        </authorList>
    </citation>
    <scope>NUCLEOTIDE SEQUENCE [LARGE SCALE GENOMIC DNA]</scope>
    <source>
        <strain evidence="6 7">IMMIB AFH-6</strain>
    </source>
</reference>
<dbReference type="SUPFAM" id="SSF46689">
    <property type="entry name" value="Homeodomain-like"/>
    <property type="match status" value="1"/>
</dbReference>
<evidence type="ECO:0000256" key="1">
    <source>
        <dbReference type="ARBA" id="ARBA00023015"/>
    </source>
</evidence>
<sequence>MPFDVAPGDAAPGWRLKRREAILAAASTLFAQRSYAAVQVDEVAKLAGVGKATLYRYFPSKEDLYLESLARALDELEGRMSALAPVGSDPRSRLCAWVSALIDIFGEQLPTLKLLGGHQSDLAEQGRRLIRHRNAHMAAVLRTVLEDGIAAGQFRALDTDITPMLIIGMVRGGVMGLGERPRERLERAVLDFVTAGTTITDATTVARAEALADQGHRAGSST</sequence>
<dbReference type="EMBL" id="JAGINP010000016">
    <property type="protein sequence ID" value="MBP2294459.1"/>
    <property type="molecule type" value="Genomic_DNA"/>
</dbReference>
<evidence type="ECO:0000256" key="3">
    <source>
        <dbReference type="ARBA" id="ARBA00023163"/>
    </source>
</evidence>
<dbReference type="InterPro" id="IPR001647">
    <property type="entry name" value="HTH_TetR"/>
</dbReference>
<comment type="caution">
    <text evidence="6">The sequence shown here is derived from an EMBL/GenBank/DDBJ whole genome shotgun (WGS) entry which is preliminary data.</text>
</comment>
<evidence type="ECO:0000313" key="6">
    <source>
        <dbReference type="EMBL" id="MBP2294459.1"/>
    </source>
</evidence>
<dbReference type="Pfam" id="PF17932">
    <property type="entry name" value="TetR_C_24"/>
    <property type="match status" value="1"/>
</dbReference>
<keyword evidence="3" id="KW-0804">Transcription</keyword>
<dbReference type="RefSeq" id="WP_209768655.1">
    <property type="nucleotide sequence ID" value="NZ_JAGINP010000016.1"/>
</dbReference>
<keyword evidence="7" id="KW-1185">Reference proteome</keyword>
<keyword evidence="1" id="KW-0805">Transcription regulation</keyword>
<organism evidence="6 7">
    <name type="scientific">Azospirillum rugosum</name>
    <dbReference type="NCBI Taxonomy" id="416170"/>
    <lineage>
        <taxon>Bacteria</taxon>
        <taxon>Pseudomonadati</taxon>
        <taxon>Pseudomonadota</taxon>
        <taxon>Alphaproteobacteria</taxon>
        <taxon>Rhodospirillales</taxon>
        <taxon>Azospirillaceae</taxon>
        <taxon>Azospirillum</taxon>
    </lineage>
</organism>
<dbReference type="Pfam" id="PF00440">
    <property type="entry name" value="TetR_N"/>
    <property type="match status" value="1"/>
</dbReference>
<dbReference type="SUPFAM" id="SSF48498">
    <property type="entry name" value="Tetracyclin repressor-like, C-terminal domain"/>
    <property type="match status" value="1"/>
</dbReference>
<proteinExistence type="predicted"/>
<keyword evidence="2 4" id="KW-0238">DNA-binding</keyword>
<dbReference type="InterPro" id="IPR036271">
    <property type="entry name" value="Tet_transcr_reg_TetR-rel_C_sf"/>
</dbReference>
<evidence type="ECO:0000256" key="2">
    <source>
        <dbReference type="ARBA" id="ARBA00023125"/>
    </source>
</evidence>
<name>A0ABS4SPI6_9PROT</name>
<feature type="DNA-binding region" description="H-T-H motif" evidence="4">
    <location>
        <begin position="39"/>
        <end position="58"/>
    </location>
</feature>
<evidence type="ECO:0000256" key="4">
    <source>
        <dbReference type="PROSITE-ProRule" id="PRU00335"/>
    </source>
</evidence>